<dbReference type="EMBL" id="JBHUDI010000011">
    <property type="protein sequence ID" value="MFD1565601.1"/>
    <property type="molecule type" value="Genomic_DNA"/>
</dbReference>
<keyword evidence="1" id="KW-0812">Transmembrane</keyword>
<keyword evidence="1" id="KW-1133">Transmembrane helix</keyword>
<dbReference type="RefSeq" id="WP_390290818.1">
    <property type="nucleotide sequence ID" value="NZ_JBHUDI010000011.1"/>
</dbReference>
<accession>A0ABD6BLZ2</accession>
<sequence length="93" mass="10766">MKEEKKKELKRIAKYKIFTSCGLWFLLPVVGMGMMESPEHSDISIVVGIVMFSVGVVVYTFRSVQDVMMDEEETRIPERRKRELGIYDGEMEG</sequence>
<name>A0ABD6BLZ2_9EURY</name>
<evidence type="ECO:0000256" key="1">
    <source>
        <dbReference type="SAM" id="Phobius"/>
    </source>
</evidence>
<keyword evidence="3" id="KW-1185">Reference proteome</keyword>
<keyword evidence="1" id="KW-0472">Membrane</keyword>
<dbReference type="AlphaFoldDB" id="A0ABD6BLZ2"/>
<evidence type="ECO:0000313" key="3">
    <source>
        <dbReference type="Proteomes" id="UP001597076"/>
    </source>
</evidence>
<evidence type="ECO:0000313" key="2">
    <source>
        <dbReference type="EMBL" id="MFD1565601.1"/>
    </source>
</evidence>
<feature type="transmembrane region" description="Helical" evidence="1">
    <location>
        <begin position="12"/>
        <end position="31"/>
    </location>
</feature>
<feature type="transmembrane region" description="Helical" evidence="1">
    <location>
        <begin position="43"/>
        <end position="61"/>
    </location>
</feature>
<reference evidence="2 3" key="1">
    <citation type="journal article" date="2019" name="Int. J. Syst. Evol. Microbiol.">
        <title>The Global Catalogue of Microorganisms (GCM) 10K type strain sequencing project: providing services to taxonomists for standard genome sequencing and annotation.</title>
        <authorList>
            <consortium name="The Broad Institute Genomics Platform"/>
            <consortium name="The Broad Institute Genome Sequencing Center for Infectious Disease"/>
            <person name="Wu L."/>
            <person name="Ma J."/>
        </authorList>
    </citation>
    <scope>NUCLEOTIDE SEQUENCE [LARGE SCALE GENOMIC DNA]</scope>
    <source>
        <strain evidence="2 3">CGMCC 1.12230</strain>
    </source>
</reference>
<comment type="caution">
    <text evidence="2">The sequence shown here is derived from an EMBL/GenBank/DDBJ whole genome shotgun (WGS) entry which is preliminary data.</text>
</comment>
<protein>
    <submittedName>
        <fullName evidence="2">Uncharacterized protein</fullName>
    </submittedName>
</protein>
<gene>
    <name evidence="2" type="ORF">ACFR99_18890</name>
</gene>
<proteinExistence type="predicted"/>
<dbReference type="Proteomes" id="UP001597076">
    <property type="component" value="Unassembled WGS sequence"/>
</dbReference>
<organism evidence="2 3">
    <name type="scientific">Haloarchaeobius amylolyticus</name>
    <dbReference type="NCBI Taxonomy" id="1198296"/>
    <lineage>
        <taxon>Archaea</taxon>
        <taxon>Methanobacteriati</taxon>
        <taxon>Methanobacteriota</taxon>
        <taxon>Stenosarchaea group</taxon>
        <taxon>Halobacteria</taxon>
        <taxon>Halobacteriales</taxon>
        <taxon>Halorubellaceae</taxon>
        <taxon>Haloarchaeobius</taxon>
    </lineage>
</organism>